<dbReference type="AlphaFoldDB" id="A0A0N8V9D1"/>
<feature type="transmembrane region" description="Helical" evidence="1">
    <location>
        <begin position="158"/>
        <end position="175"/>
    </location>
</feature>
<dbReference type="RefSeq" id="WP_055065318.1">
    <property type="nucleotide sequence ID" value="NZ_LBGP01000027.1"/>
</dbReference>
<dbReference type="Proteomes" id="UP000050491">
    <property type="component" value="Unassembled WGS sequence"/>
</dbReference>
<reference evidence="2 3" key="1">
    <citation type="journal article" date="2015" name="Genome Biol. Evol.">
        <title>The Dynamics of Genetic Interactions between Vibrio metoecus and Vibrio cholerae, Two Close Relatives Co-Occurring in the Environment.</title>
        <authorList>
            <person name="Orata F.D."/>
            <person name="Kirchberger P.C."/>
            <person name="Meheust R."/>
            <person name="Barlow E.J."/>
            <person name="Tarr C.L."/>
            <person name="Boucher Y."/>
        </authorList>
    </citation>
    <scope>NUCLEOTIDE SEQUENCE [LARGE SCALE GENOMIC DNA]</scope>
    <source>
        <strain evidence="2 3">YB5B04</strain>
    </source>
</reference>
<sequence length="261" mass="30116">MIEMVIALCSMVVAIVSVVFKFNSKKNLDETQRIVEKTIEEITRINRVHERSFDEISSLLKDIEALKQRDIDDNKFERIDVTYSKYLRTTKMLQSIGRASRLKEKQPAYQKLWMFLNSGLVNSTLKNVMYNDESSEIDKNSIVGMLVGEKIKKDTKSYIFIMISTIISIVLPLLTNSDVNFWLISFLLSLFSLLVLNQKLLEYRITNGFYGSNQYEAREIIGYIEQHSSDDDFTGFNDKKTFPKTQSKRQECSGLLGGLIL</sequence>
<protein>
    <submittedName>
        <fullName evidence="2">Uncharacterized protein</fullName>
    </submittedName>
</protein>
<dbReference type="OrthoDB" id="7104586at2"/>
<evidence type="ECO:0000313" key="3">
    <source>
        <dbReference type="Proteomes" id="UP000050491"/>
    </source>
</evidence>
<evidence type="ECO:0000313" key="2">
    <source>
        <dbReference type="EMBL" id="KQA98058.1"/>
    </source>
</evidence>
<feature type="transmembrane region" description="Helical" evidence="1">
    <location>
        <begin position="6"/>
        <end position="23"/>
    </location>
</feature>
<dbReference type="EMBL" id="LBGP01000027">
    <property type="protein sequence ID" value="KQA98058.1"/>
    <property type="molecule type" value="Genomic_DNA"/>
</dbReference>
<organism evidence="2 3">
    <name type="scientific">Vibrio metoecus</name>
    <dbReference type="NCBI Taxonomy" id="1481663"/>
    <lineage>
        <taxon>Bacteria</taxon>
        <taxon>Pseudomonadati</taxon>
        <taxon>Pseudomonadota</taxon>
        <taxon>Gammaproteobacteria</taxon>
        <taxon>Vibrionales</taxon>
        <taxon>Vibrionaceae</taxon>
        <taxon>Vibrio</taxon>
    </lineage>
</organism>
<keyword evidence="1" id="KW-0812">Transmembrane</keyword>
<accession>A0A0N8V9D1</accession>
<evidence type="ECO:0000256" key="1">
    <source>
        <dbReference type="SAM" id="Phobius"/>
    </source>
</evidence>
<keyword evidence="1" id="KW-1133">Transmembrane helix</keyword>
<feature type="transmembrane region" description="Helical" evidence="1">
    <location>
        <begin position="181"/>
        <end position="197"/>
    </location>
</feature>
<keyword evidence="1" id="KW-0472">Membrane</keyword>
<comment type="caution">
    <text evidence="2">The sequence shown here is derived from an EMBL/GenBank/DDBJ whole genome shotgun (WGS) entry which is preliminary data.</text>
</comment>
<proteinExistence type="predicted"/>
<gene>
    <name evidence="2" type="ORF">XV92_17645</name>
</gene>
<name>A0A0N8V9D1_VIBMT</name>
<dbReference type="PATRIC" id="fig|1481663.12.peg.2450"/>